<reference evidence="1" key="1">
    <citation type="submission" date="2020-06" db="EMBL/GenBank/DDBJ databases">
        <authorList>
            <person name="Li T."/>
            <person name="Hu X."/>
            <person name="Zhang T."/>
            <person name="Song X."/>
            <person name="Zhang H."/>
            <person name="Dai N."/>
            <person name="Sheng W."/>
            <person name="Hou X."/>
            <person name="Wei L."/>
        </authorList>
    </citation>
    <scope>NUCLEOTIDE SEQUENCE</scope>
    <source>
        <strain evidence="1">G01</strain>
        <tissue evidence="1">Leaf</tissue>
    </source>
</reference>
<accession>A0AAW2L6I1</accession>
<evidence type="ECO:0000313" key="1">
    <source>
        <dbReference type="EMBL" id="KAL0314912.1"/>
    </source>
</evidence>
<protein>
    <submittedName>
        <fullName evidence="1">Uncharacterized protein</fullName>
    </submittedName>
</protein>
<gene>
    <name evidence="1" type="ORF">Sangu_2335600</name>
</gene>
<comment type="caution">
    <text evidence="1">The sequence shown here is derived from an EMBL/GenBank/DDBJ whole genome shotgun (WGS) entry which is preliminary data.</text>
</comment>
<dbReference type="EMBL" id="JACGWK010000015">
    <property type="protein sequence ID" value="KAL0314912.1"/>
    <property type="molecule type" value="Genomic_DNA"/>
</dbReference>
<organism evidence="1">
    <name type="scientific">Sesamum angustifolium</name>
    <dbReference type="NCBI Taxonomy" id="2727405"/>
    <lineage>
        <taxon>Eukaryota</taxon>
        <taxon>Viridiplantae</taxon>
        <taxon>Streptophyta</taxon>
        <taxon>Embryophyta</taxon>
        <taxon>Tracheophyta</taxon>
        <taxon>Spermatophyta</taxon>
        <taxon>Magnoliopsida</taxon>
        <taxon>eudicotyledons</taxon>
        <taxon>Gunneridae</taxon>
        <taxon>Pentapetalae</taxon>
        <taxon>asterids</taxon>
        <taxon>lamiids</taxon>
        <taxon>Lamiales</taxon>
        <taxon>Pedaliaceae</taxon>
        <taxon>Sesamum</taxon>
    </lineage>
</organism>
<reference evidence="1" key="2">
    <citation type="journal article" date="2024" name="Plant">
        <title>Genomic evolution and insights into agronomic trait innovations of Sesamum species.</title>
        <authorList>
            <person name="Miao H."/>
            <person name="Wang L."/>
            <person name="Qu L."/>
            <person name="Liu H."/>
            <person name="Sun Y."/>
            <person name="Le M."/>
            <person name="Wang Q."/>
            <person name="Wei S."/>
            <person name="Zheng Y."/>
            <person name="Lin W."/>
            <person name="Duan Y."/>
            <person name="Cao H."/>
            <person name="Xiong S."/>
            <person name="Wang X."/>
            <person name="Wei L."/>
            <person name="Li C."/>
            <person name="Ma Q."/>
            <person name="Ju M."/>
            <person name="Zhao R."/>
            <person name="Li G."/>
            <person name="Mu C."/>
            <person name="Tian Q."/>
            <person name="Mei H."/>
            <person name="Zhang T."/>
            <person name="Gao T."/>
            <person name="Zhang H."/>
        </authorList>
    </citation>
    <scope>NUCLEOTIDE SEQUENCE</scope>
    <source>
        <strain evidence="1">G01</strain>
    </source>
</reference>
<proteinExistence type="predicted"/>
<name>A0AAW2L6I1_9LAMI</name>
<dbReference type="AlphaFoldDB" id="A0AAW2L6I1"/>
<sequence>MEGQRPLATKDLLLPLMEEEQWVAATGVDFALMTEQLRVEKFYCSPLFASAPPPREPRIILDFGGVKEGAD</sequence>